<dbReference type="OrthoDB" id="1098070at2"/>
<reference evidence="1 2" key="1">
    <citation type="submission" date="2019-02" db="EMBL/GenBank/DDBJ databases">
        <title>Bacterial novel species Mucilaginibacter sp. 17JY9-4 isolated from soil.</title>
        <authorList>
            <person name="Jung H.-Y."/>
        </authorList>
    </citation>
    <scope>NUCLEOTIDE SEQUENCE [LARGE SCALE GENOMIC DNA]</scope>
    <source>
        <strain evidence="1 2">17JY9-4</strain>
    </source>
</reference>
<dbReference type="RefSeq" id="WP_129876188.1">
    <property type="nucleotide sequence ID" value="NZ_SEWG01000003.1"/>
</dbReference>
<name>A0A4V1ZBX0_9SPHI</name>
<evidence type="ECO:0000313" key="2">
    <source>
        <dbReference type="Proteomes" id="UP000293331"/>
    </source>
</evidence>
<comment type="caution">
    <text evidence="1">The sequence shown here is derived from an EMBL/GenBank/DDBJ whole genome shotgun (WGS) entry which is preliminary data.</text>
</comment>
<keyword evidence="2" id="KW-1185">Reference proteome</keyword>
<evidence type="ECO:0000313" key="1">
    <source>
        <dbReference type="EMBL" id="RYU90630.1"/>
    </source>
</evidence>
<gene>
    <name evidence="1" type="ORF">EWM62_08230</name>
</gene>
<organism evidence="1 2">
    <name type="scientific">Mucilaginibacter terrigena</name>
    <dbReference type="NCBI Taxonomy" id="2492395"/>
    <lineage>
        <taxon>Bacteria</taxon>
        <taxon>Pseudomonadati</taxon>
        <taxon>Bacteroidota</taxon>
        <taxon>Sphingobacteriia</taxon>
        <taxon>Sphingobacteriales</taxon>
        <taxon>Sphingobacteriaceae</taxon>
        <taxon>Mucilaginibacter</taxon>
    </lineage>
</organism>
<dbReference type="EMBL" id="SEWG01000003">
    <property type="protein sequence ID" value="RYU90630.1"/>
    <property type="molecule type" value="Genomic_DNA"/>
</dbReference>
<protein>
    <submittedName>
        <fullName evidence="1">Type II toxin-antitoxin system RelE/ParE family toxin</fullName>
    </submittedName>
</protein>
<dbReference type="AlphaFoldDB" id="A0A4V1ZBX0"/>
<proteinExistence type="predicted"/>
<dbReference type="Gene3D" id="3.30.2310.20">
    <property type="entry name" value="RelE-like"/>
    <property type="match status" value="1"/>
</dbReference>
<dbReference type="Proteomes" id="UP000293331">
    <property type="component" value="Unassembled WGS sequence"/>
</dbReference>
<dbReference type="InterPro" id="IPR035093">
    <property type="entry name" value="RelE/ParE_toxin_dom_sf"/>
</dbReference>
<sequence length="95" mass="11291">MVYTLKYSPVALETFDEISRQLADRWGDKYVADFKQRTVKLIETIKVSPFIYQAMESNLNMRKGFIHKNCSVFYEVGENTVEILFFWDNRQDPII</sequence>
<accession>A0A4V1ZBX0</accession>